<evidence type="ECO:0000313" key="8">
    <source>
        <dbReference type="EMBL" id="MQT14954.1"/>
    </source>
</evidence>
<evidence type="ECO:0000313" key="9">
    <source>
        <dbReference type="Proteomes" id="UP000332515"/>
    </source>
</evidence>
<keyword evidence="4" id="KW-0677">Repeat</keyword>
<dbReference type="GO" id="GO:0005524">
    <property type="term" value="F:ATP binding"/>
    <property type="evidence" value="ECO:0007669"/>
    <property type="project" value="UniProtKB-KW"/>
</dbReference>
<organism evidence="8 9">
    <name type="scientific">Segnochrobactrum spirostomi</name>
    <dbReference type="NCBI Taxonomy" id="2608987"/>
    <lineage>
        <taxon>Bacteria</taxon>
        <taxon>Pseudomonadati</taxon>
        <taxon>Pseudomonadota</taxon>
        <taxon>Alphaproteobacteria</taxon>
        <taxon>Hyphomicrobiales</taxon>
        <taxon>Segnochrobactraceae</taxon>
        <taxon>Segnochrobactrum</taxon>
    </lineage>
</organism>
<dbReference type="CDD" id="cd03215">
    <property type="entry name" value="ABC_Carb_Monos_II"/>
    <property type="match status" value="1"/>
</dbReference>
<keyword evidence="6 8" id="KW-0067">ATP-binding</keyword>
<reference evidence="8 9" key="1">
    <citation type="submission" date="2019-09" db="EMBL/GenBank/DDBJ databases">
        <title>Segnochrobactrum spirostomi gen. nov., sp. nov., isolated from the ciliate Spirostomum cf. yagiui and description of a novel family, Segnochrobactraceae fam. nov. within the order Rhizobiales of the class Alphaproteobacteria.</title>
        <authorList>
            <person name="Akter S."/>
            <person name="Shazib S.U.A."/>
            <person name="Shin M.K."/>
        </authorList>
    </citation>
    <scope>NUCLEOTIDE SEQUENCE [LARGE SCALE GENOMIC DNA]</scope>
    <source>
        <strain evidence="8 9">Sp-1</strain>
    </source>
</reference>
<evidence type="ECO:0000256" key="1">
    <source>
        <dbReference type="ARBA" id="ARBA00005417"/>
    </source>
</evidence>
<comment type="caution">
    <text evidence="8">The sequence shown here is derived from an EMBL/GenBank/DDBJ whole genome shotgun (WGS) entry which is preliminary data.</text>
</comment>
<dbReference type="PROSITE" id="PS50893">
    <property type="entry name" value="ABC_TRANSPORTER_2"/>
    <property type="match status" value="2"/>
</dbReference>
<keyword evidence="3" id="KW-0762">Sugar transport</keyword>
<dbReference type="EMBL" id="VWNA01000002">
    <property type="protein sequence ID" value="MQT14954.1"/>
    <property type="molecule type" value="Genomic_DNA"/>
</dbReference>
<dbReference type="Gene3D" id="3.40.50.300">
    <property type="entry name" value="P-loop containing nucleotide triphosphate hydrolases"/>
    <property type="match status" value="2"/>
</dbReference>
<proteinExistence type="inferred from homology"/>
<feature type="domain" description="ABC transporter" evidence="7">
    <location>
        <begin position="1"/>
        <end position="223"/>
    </location>
</feature>
<dbReference type="InterPro" id="IPR027417">
    <property type="entry name" value="P-loop_NTPase"/>
</dbReference>
<dbReference type="InterPro" id="IPR050107">
    <property type="entry name" value="ABC_carbohydrate_import_ATPase"/>
</dbReference>
<comment type="similarity">
    <text evidence="1">Belongs to the ABC transporter superfamily.</text>
</comment>
<evidence type="ECO:0000256" key="4">
    <source>
        <dbReference type="ARBA" id="ARBA00022737"/>
    </source>
</evidence>
<feature type="domain" description="ABC transporter" evidence="7">
    <location>
        <begin position="240"/>
        <end position="486"/>
    </location>
</feature>
<gene>
    <name evidence="8" type="ORF">F0357_20315</name>
</gene>
<dbReference type="Pfam" id="PF00005">
    <property type="entry name" value="ABC_tran"/>
    <property type="match status" value="2"/>
</dbReference>
<evidence type="ECO:0000256" key="5">
    <source>
        <dbReference type="ARBA" id="ARBA00022741"/>
    </source>
</evidence>
<keyword evidence="5" id="KW-0547">Nucleotide-binding</keyword>
<dbReference type="Proteomes" id="UP000332515">
    <property type="component" value="Unassembled WGS sequence"/>
</dbReference>
<dbReference type="InterPro" id="IPR003439">
    <property type="entry name" value="ABC_transporter-like_ATP-bd"/>
</dbReference>
<evidence type="ECO:0000256" key="2">
    <source>
        <dbReference type="ARBA" id="ARBA00022448"/>
    </source>
</evidence>
<dbReference type="InterPro" id="IPR003593">
    <property type="entry name" value="AAA+_ATPase"/>
</dbReference>
<sequence>MLADISIALRRGEIRALLGENGAGKSTLINLLSGVLTPESGTIAVAGAPVRFARPIEAWAAGITTIRQEFSLFPDLSVAESLFAGHLPLNRLGLVDRPRMRREAKDALSRLGYAIDPDRTVASLSVAEQQLVEIARALTHRSRILIMDEPTASLSPAEVEHLKAVVRALAADGIAVLYVSHRLEEVIDLCDSFTVLRDGRHVAEGRIAGTGIDDLVRLMVGRDLEAPARRAVMETGDVVLDVVGLSTPPGAAPAVRDASFSLRAGEVVGVAGLVGAGRTELARMIFGADPVGSGTLRLKGRDYRPRSPKDAIAAGLAFVPEDRKKQGLFLGLDVLENFAAVAKRAAGGELSAPFGLVDRRAERARFAALSSRLSVRAARLDAPIAVLSGGNQQKVVLARWLETQPAVLIVDEPTRGVDIGAKTEIHRLLRALAADGVAVLVISSDLPEILAVSDRILTLCAGRLTGDLAAADASEEALMRLMTLGLDAPGGAEGAPTPATRAHRIAS</sequence>
<dbReference type="GO" id="GO:0016887">
    <property type="term" value="F:ATP hydrolysis activity"/>
    <property type="evidence" value="ECO:0007669"/>
    <property type="project" value="InterPro"/>
</dbReference>
<protein>
    <submittedName>
        <fullName evidence="8">Sugar ABC transporter ATP-binding protein</fullName>
    </submittedName>
</protein>
<dbReference type="SMART" id="SM00382">
    <property type="entry name" value="AAA"/>
    <property type="match status" value="2"/>
</dbReference>
<evidence type="ECO:0000256" key="6">
    <source>
        <dbReference type="ARBA" id="ARBA00022840"/>
    </source>
</evidence>
<keyword evidence="2" id="KW-0813">Transport</keyword>
<dbReference type="InterPro" id="IPR017871">
    <property type="entry name" value="ABC_transporter-like_CS"/>
</dbReference>
<keyword evidence="9" id="KW-1185">Reference proteome</keyword>
<evidence type="ECO:0000256" key="3">
    <source>
        <dbReference type="ARBA" id="ARBA00022597"/>
    </source>
</evidence>
<dbReference type="PROSITE" id="PS00211">
    <property type="entry name" value="ABC_TRANSPORTER_1"/>
    <property type="match status" value="1"/>
</dbReference>
<evidence type="ECO:0000259" key="7">
    <source>
        <dbReference type="PROSITE" id="PS50893"/>
    </source>
</evidence>
<dbReference type="AlphaFoldDB" id="A0A6A7Y6R4"/>
<dbReference type="PANTHER" id="PTHR43790:SF9">
    <property type="entry name" value="GALACTOFURANOSE TRANSPORTER ATP-BINDING PROTEIN YTFR"/>
    <property type="match status" value="1"/>
</dbReference>
<dbReference type="CDD" id="cd03216">
    <property type="entry name" value="ABC_Carb_Monos_I"/>
    <property type="match status" value="1"/>
</dbReference>
<dbReference type="SUPFAM" id="SSF52540">
    <property type="entry name" value="P-loop containing nucleoside triphosphate hydrolases"/>
    <property type="match status" value="2"/>
</dbReference>
<name>A0A6A7Y6R4_9HYPH</name>
<accession>A0A6A7Y6R4</accession>
<dbReference type="PANTHER" id="PTHR43790">
    <property type="entry name" value="CARBOHYDRATE TRANSPORT ATP-BINDING PROTEIN MG119-RELATED"/>
    <property type="match status" value="1"/>
</dbReference>